<dbReference type="GO" id="GO:0016887">
    <property type="term" value="F:ATP hydrolysis activity"/>
    <property type="evidence" value="ECO:0007669"/>
    <property type="project" value="InterPro"/>
</dbReference>
<proteinExistence type="inferred from homology"/>
<dbReference type="Pfam" id="PF00005">
    <property type="entry name" value="ABC_tran"/>
    <property type="match status" value="2"/>
</dbReference>
<dbReference type="SMART" id="SM00382">
    <property type="entry name" value="AAA"/>
    <property type="match status" value="2"/>
</dbReference>
<name>A0A1H9EIC4_9HYPH</name>
<evidence type="ECO:0000256" key="3">
    <source>
        <dbReference type="ARBA" id="ARBA00022597"/>
    </source>
</evidence>
<keyword evidence="2" id="KW-0813">Transport</keyword>
<dbReference type="RefSeq" id="WP_092495790.1">
    <property type="nucleotide sequence ID" value="NZ_FOFG01000003.1"/>
</dbReference>
<dbReference type="PROSITE" id="PS00211">
    <property type="entry name" value="ABC_TRANSPORTER_1"/>
    <property type="match status" value="1"/>
</dbReference>
<keyword evidence="5" id="KW-0547">Nucleotide-binding</keyword>
<dbReference type="PANTHER" id="PTHR43790">
    <property type="entry name" value="CARBOHYDRATE TRANSPORT ATP-BINDING PROTEIN MG119-RELATED"/>
    <property type="match status" value="1"/>
</dbReference>
<dbReference type="SUPFAM" id="SSF52540">
    <property type="entry name" value="P-loop containing nucleoside triphosphate hydrolases"/>
    <property type="match status" value="2"/>
</dbReference>
<evidence type="ECO:0000313" key="9">
    <source>
        <dbReference type="Proteomes" id="UP000199647"/>
    </source>
</evidence>
<accession>A0A1H9EIC4</accession>
<dbReference type="STRING" id="1855383.SAMN05216548_103184"/>
<dbReference type="GO" id="GO:0005524">
    <property type="term" value="F:ATP binding"/>
    <property type="evidence" value="ECO:0007669"/>
    <property type="project" value="UniProtKB-KW"/>
</dbReference>
<dbReference type="Proteomes" id="UP000199647">
    <property type="component" value="Unassembled WGS sequence"/>
</dbReference>
<dbReference type="InterPro" id="IPR050107">
    <property type="entry name" value="ABC_carbohydrate_import_ATPase"/>
</dbReference>
<dbReference type="InterPro" id="IPR003439">
    <property type="entry name" value="ABC_transporter-like_ATP-bd"/>
</dbReference>
<evidence type="ECO:0000256" key="6">
    <source>
        <dbReference type="ARBA" id="ARBA00022840"/>
    </source>
</evidence>
<keyword evidence="6 8" id="KW-0067">ATP-binding</keyword>
<dbReference type="InterPro" id="IPR027417">
    <property type="entry name" value="P-loop_NTPase"/>
</dbReference>
<evidence type="ECO:0000259" key="7">
    <source>
        <dbReference type="PROSITE" id="PS50893"/>
    </source>
</evidence>
<keyword evidence="3" id="KW-0762">Sugar transport</keyword>
<dbReference type="OrthoDB" id="7757085at2"/>
<dbReference type="AlphaFoldDB" id="A0A1H9EIC4"/>
<sequence length="528" mass="56255">MPASAVLSTGGALAPPALVLSNLSKTFGGQRALDNAALEVRQGEVHGLLGQNGSGKSTLIKVLAGFHAPDPGARLEICGEDVAMPLAPGAFRRHRISFVHQHLGLVPSLTVVENLLIGRLAEEQLWGISWARERRRAAERFASYGLSIDPAAPVSDLSPVQRALLAIVRATGEIRADGKGEDAAGPAQGNGLLILDEPTPFLPRRDVDQLFRVVRAVVAEGASVIFVSHDVDEVMEITDRATILRDGKVAGALVTKEATRQDFIDAIIGRRIAFAERPATPESREPVTASVRDLSGGTVADFSLEVRRGEVVGLTGLIGSGYDEVSYLLFGARRARSGILELGTDRLDLSSLDPRRAIREGVVLIPGDRPNAGAVGALPVVDNVTMPVLDTRFRPWWLSRSRMAQSARDLGRHYEVRPADPTLNMAALSGGNQQKVLLAKWLQNSPRLVLLDEPTQGVDIGARQTVFRHIADAASQGAAVLCASSDYEQLAAICNRVLIFAGGRVVAELTGAEITKDNIAERSLAGAA</sequence>
<reference evidence="8 9" key="1">
    <citation type="submission" date="2016-10" db="EMBL/GenBank/DDBJ databases">
        <authorList>
            <person name="de Groot N.N."/>
        </authorList>
    </citation>
    <scope>NUCLEOTIDE SEQUENCE [LARGE SCALE GENOMIC DNA]</scope>
    <source>
        <strain evidence="8 9">A52C2</strain>
    </source>
</reference>
<evidence type="ECO:0000256" key="4">
    <source>
        <dbReference type="ARBA" id="ARBA00022737"/>
    </source>
</evidence>
<evidence type="ECO:0000256" key="5">
    <source>
        <dbReference type="ARBA" id="ARBA00022741"/>
    </source>
</evidence>
<dbReference type="CDD" id="cd03215">
    <property type="entry name" value="ABC_Carb_Monos_II"/>
    <property type="match status" value="1"/>
</dbReference>
<keyword evidence="4" id="KW-0677">Repeat</keyword>
<keyword evidence="9" id="KW-1185">Reference proteome</keyword>
<organism evidence="8 9">
    <name type="scientific">Faunimonas pinastri</name>
    <dbReference type="NCBI Taxonomy" id="1855383"/>
    <lineage>
        <taxon>Bacteria</taxon>
        <taxon>Pseudomonadati</taxon>
        <taxon>Pseudomonadota</taxon>
        <taxon>Alphaproteobacteria</taxon>
        <taxon>Hyphomicrobiales</taxon>
        <taxon>Afifellaceae</taxon>
        <taxon>Faunimonas</taxon>
    </lineage>
</organism>
<gene>
    <name evidence="8" type="ORF">SAMN05216548_103184</name>
</gene>
<comment type="similarity">
    <text evidence="1">Belongs to the ABC transporter superfamily.</text>
</comment>
<protein>
    <submittedName>
        <fullName evidence="8">Monosaccharide ABC transporter ATP-binding protein, CUT2 family</fullName>
    </submittedName>
</protein>
<dbReference type="Gene3D" id="3.40.50.300">
    <property type="entry name" value="P-loop containing nucleotide triphosphate hydrolases"/>
    <property type="match status" value="2"/>
</dbReference>
<evidence type="ECO:0000256" key="2">
    <source>
        <dbReference type="ARBA" id="ARBA00022448"/>
    </source>
</evidence>
<feature type="domain" description="ABC transporter" evidence="7">
    <location>
        <begin position="18"/>
        <end position="527"/>
    </location>
</feature>
<evidence type="ECO:0000256" key="1">
    <source>
        <dbReference type="ARBA" id="ARBA00005417"/>
    </source>
</evidence>
<dbReference type="CDD" id="cd03216">
    <property type="entry name" value="ABC_Carb_Monos_I"/>
    <property type="match status" value="1"/>
</dbReference>
<dbReference type="EMBL" id="FOFG01000003">
    <property type="protein sequence ID" value="SEQ25490.1"/>
    <property type="molecule type" value="Genomic_DNA"/>
</dbReference>
<dbReference type="PROSITE" id="PS50893">
    <property type="entry name" value="ABC_TRANSPORTER_2"/>
    <property type="match status" value="1"/>
</dbReference>
<dbReference type="InterPro" id="IPR003593">
    <property type="entry name" value="AAA+_ATPase"/>
</dbReference>
<dbReference type="PANTHER" id="PTHR43790:SF9">
    <property type="entry name" value="GALACTOFURANOSE TRANSPORTER ATP-BINDING PROTEIN YTFR"/>
    <property type="match status" value="1"/>
</dbReference>
<dbReference type="InterPro" id="IPR017871">
    <property type="entry name" value="ABC_transporter-like_CS"/>
</dbReference>
<evidence type="ECO:0000313" key="8">
    <source>
        <dbReference type="EMBL" id="SEQ25490.1"/>
    </source>
</evidence>